<accession>A0A365PWW3</accession>
<evidence type="ECO:0000256" key="1">
    <source>
        <dbReference type="SAM" id="Phobius"/>
    </source>
</evidence>
<gene>
    <name evidence="2" type="ORF">DQ403_06300</name>
</gene>
<name>A0A365PWW3_9GAMM</name>
<sequence>MTPITWATSNKARPASNKPGVALSLVGTLRQGGQAMIIGLLFLGMIVVAMLLVYNHGILTRDRVQLENAADAAVYSQAKLFARNQNFIAYTNRAMVANEMSIGQMVAMMSWAKRYQNIPQWLNSFPPYQMVVAPPAPRPSFSEVLNAVYSPYIALGTGVNSVANVMVGFYPTTVSYFNMALSMFQKAFAVATVEAQMEGMLDVVEAHQNRSLADPGDELYIPMLGYFFLAQNTTLTYYGDKFSYENLRKAANSVAGGVGENVVSSFLGSGDGPATMLVDTSPGRYSDPNSAAATNGNARTAYKQFAAMINGGRNDWLSNRSFALTTPTITSPELPFFLGPLVISLQFSLQAGSYNDGGTAYRYNPERTNSNNDKIERYAWTSFDSTSLGFSLGIKLGVDLCIWIPFAGKQCFGIYHPDPFTLSLGMPIGAATTQLVAEQADAMRRAAQWGKTGMSQPGPDGMYGDVFDEVHRVTNLWGNVMQTYGTLPTDVSTNYAGPPAFFSLNPAFASRGTSHEFSIAVAKRLSDVPTTDSADGLNLNASAGNNLHRFQLETSSARDDGAEVLWREADALMTVSSAETYFASPRSTGEVASQYSPFWDARLREPSEITRRIANGELDPFQLLADLNLADGVMGVARWVVDITLNQLVDPAKAQILGKVPWPVKPLAERVVNGVVDTVGGAARDATLSEIGSYSP</sequence>
<organism evidence="2 3">
    <name type="scientific">Stutzerimonas zhaodongensis</name>
    <dbReference type="NCBI Taxonomy" id="1176257"/>
    <lineage>
        <taxon>Bacteria</taxon>
        <taxon>Pseudomonadati</taxon>
        <taxon>Pseudomonadota</taxon>
        <taxon>Gammaproteobacteria</taxon>
        <taxon>Pseudomonadales</taxon>
        <taxon>Pseudomonadaceae</taxon>
        <taxon>Stutzerimonas</taxon>
    </lineage>
</organism>
<evidence type="ECO:0000313" key="3">
    <source>
        <dbReference type="Proteomes" id="UP000252554"/>
    </source>
</evidence>
<evidence type="ECO:0000313" key="2">
    <source>
        <dbReference type="EMBL" id="RBA60321.1"/>
    </source>
</evidence>
<protein>
    <submittedName>
        <fullName evidence="2">Uncharacterized protein</fullName>
    </submittedName>
</protein>
<keyword evidence="1" id="KW-0472">Membrane</keyword>
<dbReference type="EMBL" id="QNTV01000003">
    <property type="protein sequence ID" value="RBA60321.1"/>
    <property type="molecule type" value="Genomic_DNA"/>
</dbReference>
<keyword evidence="1" id="KW-1133">Transmembrane helix</keyword>
<keyword evidence="1" id="KW-0812">Transmembrane</keyword>
<comment type="caution">
    <text evidence="2">The sequence shown here is derived from an EMBL/GenBank/DDBJ whole genome shotgun (WGS) entry which is preliminary data.</text>
</comment>
<dbReference type="Proteomes" id="UP000252554">
    <property type="component" value="Unassembled WGS sequence"/>
</dbReference>
<reference evidence="2 3" key="1">
    <citation type="submission" date="2018-06" db="EMBL/GenBank/DDBJ databases">
        <title>Whole genome sequencing of four bacterial strains from South Shetland trench revealing bio-synthetic gene clusters.</title>
        <authorList>
            <person name="Abdel-Mageed W.M."/>
            <person name="Lehri B."/>
            <person name="Jarmusch S.A."/>
            <person name="Miranda K."/>
            <person name="Goodfellow M."/>
            <person name="Jaspars M."/>
            <person name="Karlyshev A.V."/>
        </authorList>
    </citation>
    <scope>NUCLEOTIDE SEQUENCE [LARGE SCALE GENOMIC DNA]</scope>
    <source>
        <strain evidence="2 3">SST2</strain>
    </source>
</reference>
<feature type="transmembrane region" description="Helical" evidence="1">
    <location>
        <begin position="35"/>
        <end position="54"/>
    </location>
</feature>
<dbReference type="AlphaFoldDB" id="A0A365PWW3"/>
<proteinExistence type="predicted"/>